<evidence type="ECO:0000256" key="7">
    <source>
        <dbReference type="PROSITE-ProRule" id="PRU00473"/>
    </source>
</evidence>
<proteinExistence type="inferred from homology"/>
<dbReference type="Pfam" id="PF13677">
    <property type="entry name" value="MotB_plug"/>
    <property type="match status" value="1"/>
</dbReference>
<feature type="coiled-coil region" evidence="8">
    <location>
        <begin position="273"/>
        <end position="307"/>
    </location>
</feature>
<evidence type="ECO:0000313" key="12">
    <source>
        <dbReference type="Proteomes" id="UP000198862"/>
    </source>
</evidence>
<keyword evidence="8" id="KW-0175">Coiled coil</keyword>
<feature type="domain" description="OmpA-like" evidence="10">
    <location>
        <begin position="149"/>
        <end position="269"/>
    </location>
</feature>
<dbReference type="InterPro" id="IPR036737">
    <property type="entry name" value="OmpA-like_sf"/>
</dbReference>
<dbReference type="PROSITE" id="PS51123">
    <property type="entry name" value="OMPA_2"/>
    <property type="match status" value="1"/>
</dbReference>
<keyword evidence="6 7" id="KW-0472">Membrane</keyword>
<evidence type="ECO:0000256" key="4">
    <source>
        <dbReference type="ARBA" id="ARBA00022692"/>
    </source>
</evidence>
<dbReference type="Gene3D" id="3.30.1330.60">
    <property type="entry name" value="OmpA-like domain"/>
    <property type="match status" value="1"/>
</dbReference>
<evidence type="ECO:0000256" key="9">
    <source>
        <dbReference type="SAM" id="Phobius"/>
    </source>
</evidence>
<keyword evidence="12" id="KW-1185">Reference proteome</keyword>
<organism evidence="11 12">
    <name type="scientific">Pseudoalteromonas denitrificans DSM 6059</name>
    <dbReference type="NCBI Taxonomy" id="1123010"/>
    <lineage>
        <taxon>Bacteria</taxon>
        <taxon>Pseudomonadati</taxon>
        <taxon>Pseudomonadota</taxon>
        <taxon>Gammaproteobacteria</taxon>
        <taxon>Alteromonadales</taxon>
        <taxon>Pseudoalteromonadaceae</taxon>
        <taxon>Pseudoalteromonas</taxon>
    </lineage>
</organism>
<evidence type="ECO:0000256" key="8">
    <source>
        <dbReference type="SAM" id="Coils"/>
    </source>
</evidence>
<keyword evidence="3" id="KW-1003">Cell membrane</keyword>
<dbReference type="InterPro" id="IPR006665">
    <property type="entry name" value="OmpA-like"/>
</dbReference>
<keyword evidence="4 9" id="KW-0812">Transmembrane</keyword>
<dbReference type="SUPFAM" id="SSF103088">
    <property type="entry name" value="OmpA-like"/>
    <property type="match status" value="1"/>
</dbReference>
<dbReference type="GO" id="GO:0005886">
    <property type="term" value="C:plasma membrane"/>
    <property type="evidence" value="ECO:0007669"/>
    <property type="project" value="UniProtKB-SubCell"/>
</dbReference>
<comment type="similarity">
    <text evidence="2">Belongs to the MotB family.</text>
</comment>
<dbReference type="CDD" id="cd07185">
    <property type="entry name" value="OmpA_C-like"/>
    <property type="match status" value="1"/>
</dbReference>
<evidence type="ECO:0000313" key="11">
    <source>
        <dbReference type="EMBL" id="SFC23019.1"/>
    </source>
</evidence>
<dbReference type="PANTHER" id="PTHR30329">
    <property type="entry name" value="STATOR ELEMENT OF FLAGELLAR MOTOR COMPLEX"/>
    <property type="match status" value="1"/>
</dbReference>
<dbReference type="OrthoDB" id="9815217at2"/>
<name>A0A1I1HFS8_9GAMM</name>
<reference evidence="11 12" key="1">
    <citation type="submission" date="2016-10" db="EMBL/GenBank/DDBJ databases">
        <authorList>
            <person name="de Groot N.N."/>
        </authorList>
    </citation>
    <scope>NUCLEOTIDE SEQUENCE [LARGE SCALE GENOMIC DNA]</scope>
    <source>
        <strain evidence="11 12">DSM 6059</strain>
    </source>
</reference>
<evidence type="ECO:0000259" key="10">
    <source>
        <dbReference type="PROSITE" id="PS51123"/>
    </source>
</evidence>
<evidence type="ECO:0000256" key="3">
    <source>
        <dbReference type="ARBA" id="ARBA00022475"/>
    </source>
</evidence>
<protein>
    <submittedName>
        <fullName evidence="11">Chemotaxis protein MotB</fullName>
    </submittedName>
</protein>
<dbReference type="Proteomes" id="UP000198862">
    <property type="component" value="Unassembled WGS sequence"/>
</dbReference>
<dbReference type="InterPro" id="IPR025713">
    <property type="entry name" value="MotB-like_N_dom"/>
</dbReference>
<dbReference type="InterPro" id="IPR050330">
    <property type="entry name" value="Bact_OuterMem_StrucFunc"/>
</dbReference>
<accession>A0A1I1HFS8</accession>
<feature type="transmembrane region" description="Helical" evidence="9">
    <location>
        <begin position="20"/>
        <end position="41"/>
    </location>
</feature>
<evidence type="ECO:0000256" key="5">
    <source>
        <dbReference type="ARBA" id="ARBA00022989"/>
    </source>
</evidence>
<dbReference type="STRING" id="1123010.SAMN02745724_01195"/>
<dbReference type="AlphaFoldDB" id="A0A1I1HFS8"/>
<dbReference type="Pfam" id="PF00691">
    <property type="entry name" value="OmpA"/>
    <property type="match status" value="1"/>
</dbReference>
<gene>
    <name evidence="11" type="ORF">SAMN02745724_01195</name>
</gene>
<comment type="subcellular location">
    <subcellularLocation>
        <location evidence="1">Cell membrane</location>
        <topology evidence="1">Single-pass membrane protein</topology>
    </subcellularLocation>
</comment>
<dbReference type="PANTHER" id="PTHR30329:SF20">
    <property type="entry name" value="EXPORTED PROTEIN"/>
    <property type="match status" value="1"/>
</dbReference>
<dbReference type="EMBL" id="FOLO01000006">
    <property type="protein sequence ID" value="SFC23019.1"/>
    <property type="molecule type" value="Genomic_DNA"/>
</dbReference>
<evidence type="ECO:0000256" key="6">
    <source>
        <dbReference type="ARBA" id="ARBA00023136"/>
    </source>
</evidence>
<evidence type="ECO:0000256" key="2">
    <source>
        <dbReference type="ARBA" id="ARBA00008914"/>
    </source>
</evidence>
<sequence length="328" mass="37068">MKRYRRTISGSESNNLDRWLISYADYMTLMFAFFVVLYSLAMTNENEFEILSDSLEQVFDKSANQYEQDGQGVKGEGLLTKNAVDTEFILYGNSLRDEEKGPELVDGFGDLTNLKQKLLGSPLDSLEQDLKTALFEELETGQAKLELNQDWLTIELNSGLLFGSGSAVSTQAAKQVVRRIYDILNGVDNYIRVRGYTDDQPINNEIFSSNWQLSVSRATQMLIALEKEGINPARMAIEGYGQYSPFANNSTKVGRAENRKVVIALSKFGLFSEKKLVNLEDNLSQKNKELEIKLQEVENKAIKQDDKTIKIIKLPDGGIRITTRENEQ</sequence>
<keyword evidence="5 9" id="KW-1133">Transmembrane helix</keyword>
<evidence type="ECO:0000256" key="1">
    <source>
        <dbReference type="ARBA" id="ARBA00004162"/>
    </source>
</evidence>
<dbReference type="RefSeq" id="WP_091981521.1">
    <property type="nucleotide sequence ID" value="NZ_FOLO01000006.1"/>
</dbReference>